<reference evidence="1 2" key="1">
    <citation type="submission" date="2018-03" db="EMBL/GenBank/DDBJ databases">
        <title>Genomic Encyclopedia of Archaeal and Bacterial Type Strains, Phase II (KMG-II): from individual species to whole genera.</title>
        <authorList>
            <person name="Goeker M."/>
        </authorList>
    </citation>
    <scope>NUCLEOTIDE SEQUENCE [LARGE SCALE GENOMIC DNA]</scope>
    <source>
        <strain evidence="1 2">DSM 100065</strain>
    </source>
</reference>
<gene>
    <name evidence="1" type="ORF">CLV47_12442</name>
</gene>
<dbReference type="OrthoDB" id="3873597at2"/>
<protein>
    <recommendedName>
        <fullName evidence="3">Protein RecA</fullName>
    </recommendedName>
</protein>
<keyword evidence="2" id="KW-1185">Reference proteome</keyword>
<dbReference type="RefSeq" id="WP_146135464.1">
    <property type="nucleotide sequence ID" value="NZ_PVUE01000024.1"/>
</dbReference>
<organism evidence="1 2">
    <name type="scientific">Antricoccus suffuscus</name>
    <dbReference type="NCBI Taxonomy" id="1629062"/>
    <lineage>
        <taxon>Bacteria</taxon>
        <taxon>Bacillati</taxon>
        <taxon>Actinomycetota</taxon>
        <taxon>Actinomycetes</taxon>
        <taxon>Geodermatophilales</taxon>
        <taxon>Antricoccaceae</taxon>
        <taxon>Antricoccus</taxon>
    </lineage>
</organism>
<dbReference type="AlphaFoldDB" id="A0A2T0ZC32"/>
<sequence>MTSSPLAAAALADLPLQRASSLSAATTSPSVVPTEVIPGSEIAKRYQPTLPGLIGLLGGTGLKRGVTYLVESSTSLAMAMLAGPSSAGAWSAAIGLPSFGTHAAECLGIDLARLALVPDPAEHWLDVVATLSDALDVLVVRPPGRPRDADVRRIAARMRQRGSTLIVLDSSWPGSELRLTVGRSTWLGLDRDGHGHLAARHAPVTASGKGRPYVERMWLPAPDGTVRPYEPSTTLRVVQ</sequence>
<accession>A0A2T0ZC32</accession>
<comment type="caution">
    <text evidence="1">The sequence shown here is derived from an EMBL/GenBank/DDBJ whole genome shotgun (WGS) entry which is preliminary data.</text>
</comment>
<evidence type="ECO:0000313" key="1">
    <source>
        <dbReference type="EMBL" id="PRZ33909.1"/>
    </source>
</evidence>
<dbReference type="Proteomes" id="UP000237752">
    <property type="component" value="Unassembled WGS sequence"/>
</dbReference>
<evidence type="ECO:0000313" key="2">
    <source>
        <dbReference type="Proteomes" id="UP000237752"/>
    </source>
</evidence>
<dbReference type="EMBL" id="PVUE01000024">
    <property type="protein sequence ID" value="PRZ33909.1"/>
    <property type="molecule type" value="Genomic_DNA"/>
</dbReference>
<name>A0A2T0ZC32_9ACTN</name>
<proteinExistence type="predicted"/>
<evidence type="ECO:0008006" key="3">
    <source>
        <dbReference type="Google" id="ProtNLM"/>
    </source>
</evidence>